<keyword evidence="7" id="KW-1185">Reference proteome</keyword>
<dbReference type="GO" id="GO:0005525">
    <property type="term" value="F:GTP binding"/>
    <property type="evidence" value="ECO:0007669"/>
    <property type="project" value="InterPro"/>
</dbReference>
<dbReference type="Gene3D" id="2.130.10.10">
    <property type="entry name" value="YVTN repeat-like/Quinoprotein amine dehydrogenase"/>
    <property type="match status" value="2"/>
</dbReference>
<dbReference type="InterPro" id="IPR027417">
    <property type="entry name" value="P-loop_NTPase"/>
</dbReference>
<evidence type="ECO:0000256" key="3">
    <source>
        <dbReference type="PROSITE-ProRule" id="PRU00221"/>
    </source>
</evidence>
<dbReference type="InterPro" id="IPR019775">
    <property type="entry name" value="WD40_repeat_CS"/>
</dbReference>
<dbReference type="CDD" id="cd00882">
    <property type="entry name" value="Ras_like_GTPase"/>
    <property type="match status" value="1"/>
</dbReference>
<keyword evidence="1 3" id="KW-0853">WD repeat</keyword>
<dbReference type="InterPro" id="IPR006073">
    <property type="entry name" value="GTP-bd"/>
</dbReference>
<gene>
    <name evidence="6" type="ORF">D9611_010506</name>
</gene>
<dbReference type="SUPFAM" id="SSF50978">
    <property type="entry name" value="WD40 repeat-like"/>
    <property type="match status" value="1"/>
</dbReference>
<dbReference type="InterPro" id="IPR001680">
    <property type="entry name" value="WD40_rpt"/>
</dbReference>
<feature type="domain" description="G" evidence="5">
    <location>
        <begin position="10"/>
        <end position="80"/>
    </location>
</feature>
<dbReference type="Pfam" id="PF01926">
    <property type="entry name" value="MMR_HSR1"/>
    <property type="match status" value="1"/>
</dbReference>
<dbReference type="PROSITE" id="PS50294">
    <property type="entry name" value="WD_REPEATS_REGION"/>
    <property type="match status" value="7"/>
</dbReference>
<evidence type="ECO:0000259" key="5">
    <source>
        <dbReference type="Pfam" id="PF01926"/>
    </source>
</evidence>
<feature type="repeat" description="WD" evidence="3">
    <location>
        <begin position="811"/>
        <end position="843"/>
    </location>
</feature>
<dbReference type="SMART" id="SM00320">
    <property type="entry name" value="WD40"/>
    <property type="match status" value="7"/>
</dbReference>
<dbReference type="EMBL" id="JAACJK010000117">
    <property type="protein sequence ID" value="KAF5329940.1"/>
    <property type="molecule type" value="Genomic_DNA"/>
</dbReference>
<keyword evidence="4" id="KW-0175">Coiled coil</keyword>
<feature type="repeat" description="WD" evidence="3">
    <location>
        <begin position="683"/>
        <end position="724"/>
    </location>
</feature>
<comment type="caution">
    <text evidence="6">The sequence shown here is derived from an EMBL/GenBank/DDBJ whole genome shotgun (WGS) entry which is preliminary data.</text>
</comment>
<dbReference type="PROSITE" id="PS00678">
    <property type="entry name" value="WD_REPEATS_1"/>
    <property type="match status" value="5"/>
</dbReference>
<dbReference type="InterPro" id="IPR036322">
    <property type="entry name" value="WD40_repeat_dom_sf"/>
</dbReference>
<dbReference type="PRINTS" id="PR00320">
    <property type="entry name" value="GPROTEINBRPT"/>
</dbReference>
<evidence type="ECO:0000256" key="1">
    <source>
        <dbReference type="ARBA" id="ARBA00022574"/>
    </source>
</evidence>
<keyword evidence="2" id="KW-0677">Repeat</keyword>
<dbReference type="InterPro" id="IPR020472">
    <property type="entry name" value="WD40_PAC1"/>
</dbReference>
<evidence type="ECO:0000313" key="7">
    <source>
        <dbReference type="Proteomes" id="UP000541558"/>
    </source>
</evidence>
<dbReference type="Proteomes" id="UP000541558">
    <property type="component" value="Unassembled WGS sequence"/>
</dbReference>
<organism evidence="6 7">
    <name type="scientific">Ephemerocybe angulata</name>
    <dbReference type="NCBI Taxonomy" id="980116"/>
    <lineage>
        <taxon>Eukaryota</taxon>
        <taxon>Fungi</taxon>
        <taxon>Dikarya</taxon>
        <taxon>Basidiomycota</taxon>
        <taxon>Agaricomycotina</taxon>
        <taxon>Agaricomycetes</taxon>
        <taxon>Agaricomycetidae</taxon>
        <taxon>Agaricales</taxon>
        <taxon>Agaricineae</taxon>
        <taxon>Psathyrellaceae</taxon>
        <taxon>Ephemerocybe</taxon>
    </lineage>
</organism>
<evidence type="ECO:0000256" key="2">
    <source>
        <dbReference type="ARBA" id="ARBA00022737"/>
    </source>
</evidence>
<feature type="repeat" description="WD" evidence="3">
    <location>
        <begin position="769"/>
        <end position="810"/>
    </location>
</feature>
<feature type="repeat" description="WD" evidence="3">
    <location>
        <begin position="599"/>
        <end position="640"/>
    </location>
</feature>
<name>A0A8H5BV15_9AGAR</name>
<feature type="repeat" description="WD" evidence="3">
    <location>
        <begin position="641"/>
        <end position="682"/>
    </location>
</feature>
<reference evidence="6 7" key="1">
    <citation type="journal article" date="2020" name="ISME J.">
        <title>Uncovering the hidden diversity of litter-decomposition mechanisms in mushroom-forming fungi.</title>
        <authorList>
            <person name="Floudas D."/>
            <person name="Bentzer J."/>
            <person name="Ahren D."/>
            <person name="Johansson T."/>
            <person name="Persson P."/>
            <person name="Tunlid A."/>
        </authorList>
    </citation>
    <scope>NUCLEOTIDE SEQUENCE [LARGE SCALE GENOMIC DNA]</scope>
    <source>
        <strain evidence="6 7">CBS 175.51</strain>
    </source>
</reference>
<dbReference type="PROSITE" id="PS50082">
    <property type="entry name" value="WD_REPEATS_2"/>
    <property type="match status" value="7"/>
</dbReference>
<protein>
    <recommendedName>
        <fullName evidence="5">G domain-containing protein</fullName>
    </recommendedName>
</protein>
<sequence length="893" mass="98365">MSGDLEEHVIAVIGRYDAGKTTFIKAVRDAAVEATHRHPVAEERPTLGLVEHRVPLPDGKVLRFLDTPGFDGHQAGGGHAKEPEEVLQMLEDHLATKGAVSVTHVLVFLNANDMNKTKFGKGPARQAFKKLFPNSKVVCITTRWDQVEGNNGRPITAEEARRKEESLYASGRTRGSLLEYLHARQNHCGNVLHFRSGLPTEAYTSPQDIIQQLFGGQASDPILEERLAAVTKERDDIAAKYELLLREKGAPTILADAAPGPKEPVRSSRNRRQRLLDTINIFAAQVLAMVAELDVEALDVSDECKANRREFEAASAAIKVAESRFAEEKENVKAVVEEYTKLRREQDALKEQKRLFITELNGLQSASNQSPVRAVPEQKQRLTVRLKRTQASLEDTENWMTTTEGDYRKGCEQVERVAAEVEKLRRIAEGKERELKEWLSPESEWFMKERENLRALQESVSTNLDAMRDGLRDSWERKLGDNTVFLDGLGGHTVHPEMVARPGDWAPVIESFYESQVSLVLPREMAKFHSAVLQRLKIQEEVAQREWKKGIETIFGQRVPGFKKCSLPQLIPSSEDLPPLSKGPGVGVPQDLPLFPSLLKGHIAGVRSVAFSRDGTKLVSGSNDNTVRVWDASTGKVQRALAGHSDHCTSVAISEDGSWIVSGSDDKTVRIWDATTGKVQRVLAGHDKAIKSVALSWDGSRICSAGDDNTVRVWDTSTGKVKSILQGHNRAEISVAFSRDGTRIVSGGWDKVVRVWNASTTTCRLHRVLKGHTDRVSSVAFSADGSRIVSGSSDQTARVWDVSTGRVLWVLAGHNSLVTSVAFSSDGKRIVSGGYDNKLRVWDALTGGLQSVLEGHSNIVRSVAFSSDGSRIASGASDNDIRMWASAPVPVSH</sequence>
<dbReference type="OrthoDB" id="674604at2759"/>
<feature type="coiled-coil region" evidence="4">
    <location>
        <begin position="318"/>
        <end position="352"/>
    </location>
</feature>
<dbReference type="CDD" id="cd00200">
    <property type="entry name" value="WD40"/>
    <property type="match status" value="1"/>
</dbReference>
<accession>A0A8H5BV15</accession>
<feature type="repeat" description="WD" evidence="3">
    <location>
        <begin position="853"/>
        <end position="884"/>
    </location>
</feature>
<dbReference type="InterPro" id="IPR050349">
    <property type="entry name" value="WD_LIS1/nudF_dynein_reg"/>
</dbReference>
<dbReference type="AlphaFoldDB" id="A0A8H5BV15"/>
<dbReference type="Gene3D" id="3.40.50.300">
    <property type="entry name" value="P-loop containing nucleotide triphosphate hydrolases"/>
    <property type="match status" value="1"/>
</dbReference>
<feature type="repeat" description="WD" evidence="3">
    <location>
        <begin position="725"/>
        <end position="760"/>
    </location>
</feature>
<evidence type="ECO:0000313" key="6">
    <source>
        <dbReference type="EMBL" id="KAF5329940.1"/>
    </source>
</evidence>
<dbReference type="PANTHER" id="PTHR44129">
    <property type="entry name" value="WD REPEAT-CONTAINING PROTEIN POP1"/>
    <property type="match status" value="1"/>
</dbReference>
<dbReference type="Pfam" id="PF00400">
    <property type="entry name" value="WD40"/>
    <property type="match status" value="7"/>
</dbReference>
<dbReference type="SUPFAM" id="SSF52540">
    <property type="entry name" value="P-loop containing nucleoside triphosphate hydrolases"/>
    <property type="match status" value="1"/>
</dbReference>
<proteinExistence type="predicted"/>
<evidence type="ECO:0000256" key="4">
    <source>
        <dbReference type="SAM" id="Coils"/>
    </source>
</evidence>
<dbReference type="InterPro" id="IPR015943">
    <property type="entry name" value="WD40/YVTN_repeat-like_dom_sf"/>
</dbReference>